<name>A0A5J5AVP4_9ASTE</name>
<dbReference type="PANTHER" id="PTHR34222:SF99">
    <property type="entry name" value="PROTEIN, PUTATIVE-RELATED"/>
    <property type="match status" value="1"/>
</dbReference>
<feature type="region of interest" description="Disordered" evidence="1">
    <location>
        <begin position="237"/>
        <end position="265"/>
    </location>
</feature>
<feature type="region of interest" description="Disordered" evidence="1">
    <location>
        <begin position="297"/>
        <end position="321"/>
    </location>
</feature>
<dbReference type="Proteomes" id="UP000325577">
    <property type="component" value="Linkage Group LG18"/>
</dbReference>
<dbReference type="PANTHER" id="PTHR34222">
    <property type="entry name" value="GAG_PRE-INTEGRS DOMAIN-CONTAINING PROTEIN"/>
    <property type="match status" value="1"/>
</dbReference>
<evidence type="ECO:0000313" key="2">
    <source>
        <dbReference type="EMBL" id="KAA8534378.1"/>
    </source>
</evidence>
<protein>
    <submittedName>
        <fullName evidence="2">Uncharacterized protein</fullName>
    </submittedName>
</protein>
<keyword evidence="3" id="KW-1185">Reference proteome</keyword>
<dbReference type="OrthoDB" id="1058471at2759"/>
<reference evidence="2 3" key="1">
    <citation type="submission" date="2019-09" db="EMBL/GenBank/DDBJ databases">
        <title>A chromosome-level genome assembly of the Chinese tupelo Nyssa sinensis.</title>
        <authorList>
            <person name="Yang X."/>
            <person name="Kang M."/>
            <person name="Yang Y."/>
            <person name="Xiong H."/>
            <person name="Wang M."/>
            <person name="Zhang Z."/>
            <person name="Wang Z."/>
            <person name="Wu H."/>
            <person name="Ma T."/>
            <person name="Liu J."/>
            <person name="Xi Z."/>
        </authorList>
    </citation>
    <scope>NUCLEOTIDE SEQUENCE [LARGE SCALE GENOMIC DNA]</scope>
    <source>
        <strain evidence="2">J267</strain>
        <tissue evidence="2">Leaf</tissue>
    </source>
</reference>
<feature type="compositionally biased region" description="Basic and acidic residues" evidence="1">
    <location>
        <begin position="256"/>
        <end position="265"/>
    </location>
</feature>
<organism evidence="2 3">
    <name type="scientific">Nyssa sinensis</name>
    <dbReference type="NCBI Taxonomy" id="561372"/>
    <lineage>
        <taxon>Eukaryota</taxon>
        <taxon>Viridiplantae</taxon>
        <taxon>Streptophyta</taxon>
        <taxon>Embryophyta</taxon>
        <taxon>Tracheophyta</taxon>
        <taxon>Spermatophyta</taxon>
        <taxon>Magnoliopsida</taxon>
        <taxon>eudicotyledons</taxon>
        <taxon>Gunneridae</taxon>
        <taxon>Pentapetalae</taxon>
        <taxon>asterids</taxon>
        <taxon>Cornales</taxon>
        <taxon>Nyssaceae</taxon>
        <taxon>Nyssa</taxon>
    </lineage>
</organism>
<dbReference type="EMBL" id="CM018041">
    <property type="protein sequence ID" value="KAA8534378.1"/>
    <property type="molecule type" value="Genomic_DNA"/>
</dbReference>
<dbReference type="AlphaFoldDB" id="A0A5J5AVP4"/>
<evidence type="ECO:0000256" key="1">
    <source>
        <dbReference type="SAM" id="MobiDB-lite"/>
    </source>
</evidence>
<sequence length="428" mass="48360">MMKFLMGLNDSFTNIKAQIILIKPIPTLSEVYALVQQEEKRQQLSNMSNLHDTLALATKIHFPNTRDNPKHFGSQRRAKLFCTFCNVSGHSLEKCFKANPHLEKPICTHCNLPGHTVDRCYKLHGYPPGHKLANRSTGSDHSANQISLSPHQQITEESHATLTKEQYQQLIALLQSQVTQSAANQVQSIDTSQFIKTVILNLELDGTNFPIRVIEEQFVKINNIQSTWKCVHRVSNTGRANSTGPHSDNEDDDNRDNDTIKDGNKSEKIITDPKYVWQRNEVEAECVEQVNANQGNKRLFEENEESEGNERKKTTKKKSKRGQEVLLVGDGYNRAMEKMNVRKGRSGKYKQRKVIFRAAAAAVSLSASYSSAIGSKRSILDEAQVVWAMGKALGLEFECKEDEIINRIVLLEEEEERQANQRGSSIPN</sequence>
<accession>A0A5J5AVP4</accession>
<gene>
    <name evidence="2" type="ORF">F0562_031871</name>
</gene>
<feature type="compositionally biased region" description="Polar residues" evidence="1">
    <location>
        <begin position="237"/>
        <end position="246"/>
    </location>
</feature>
<proteinExistence type="predicted"/>
<evidence type="ECO:0000313" key="3">
    <source>
        <dbReference type="Proteomes" id="UP000325577"/>
    </source>
</evidence>